<feature type="domain" description="HTH tetR-type" evidence="5">
    <location>
        <begin position="7"/>
        <end position="67"/>
    </location>
</feature>
<dbReference type="PROSITE" id="PS50977">
    <property type="entry name" value="HTH_TETR_2"/>
    <property type="match status" value="1"/>
</dbReference>
<proteinExistence type="predicted"/>
<dbReference type="Proteomes" id="UP001596978">
    <property type="component" value="Unassembled WGS sequence"/>
</dbReference>
<dbReference type="SUPFAM" id="SSF46689">
    <property type="entry name" value="Homeodomain-like"/>
    <property type="match status" value="1"/>
</dbReference>
<keyword evidence="3" id="KW-0804">Transcription</keyword>
<evidence type="ECO:0000313" key="6">
    <source>
        <dbReference type="EMBL" id="MFD0861854.1"/>
    </source>
</evidence>
<dbReference type="EMBL" id="JBHTJH010000004">
    <property type="protein sequence ID" value="MFD0861854.1"/>
    <property type="molecule type" value="Genomic_DNA"/>
</dbReference>
<dbReference type="RefSeq" id="WP_386405658.1">
    <property type="nucleotide sequence ID" value="NZ_JBHTJH010000004.1"/>
</dbReference>
<dbReference type="Pfam" id="PF16925">
    <property type="entry name" value="TetR_C_13"/>
    <property type="match status" value="1"/>
</dbReference>
<evidence type="ECO:0000256" key="4">
    <source>
        <dbReference type="PROSITE-ProRule" id="PRU00335"/>
    </source>
</evidence>
<dbReference type="InterPro" id="IPR011075">
    <property type="entry name" value="TetR_C"/>
</dbReference>
<accession>A0ABW3CVR9</accession>
<dbReference type="Pfam" id="PF00440">
    <property type="entry name" value="TetR_N"/>
    <property type="match status" value="1"/>
</dbReference>
<keyword evidence="7" id="KW-1185">Reference proteome</keyword>
<evidence type="ECO:0000256" key="2">
    <source>
        <dbReference type="ARBA" id="ARBA00023125"/>
    </source>
</evidence>
<dbReference type="PRINTS" id="PR00455">
    <property type="entry name" value="HTHTETR"/>
</dbReference>
<evidence type="ECO:0000259" key="5">
    <source>
        <dbReference type="PROSITE" id="PS50977"/>
    </source>
</evidence>
<dbReference type="InterPro" id="IPR001647">
    <property type="entry name" value="HTH_TetR"/>
</dbReference>
<dbReference type="InterPro" id="IPR036271">
    <property type="entry name" value="Tet_transcr_reg_TetR-rel_C_sf"/>
</dbReference>
<evidence type="ECO:0000313" key="7">
    <source>
        <dbReference type="Proteomes" id="UP001596978"/>
    </source>
</evidence>
<evidence type="ECO:0000256" key="3">
    <source>
        <dbReference type="ARBA" id="ARBA00023163"/>
    </source>
</evidence>
<protein>
    <submittedName>
        <fullName evidence="6">TetR/AcrR family transcriptional regulator</fullName>
    </submittedName>
</protein>
<dbReference type="InterPro" id="IPR009057">
    <property type="entry name" value="Homeodomain-like_sf"/>
</dbReference>
<dbReference type="Gene3D" id="1.10.357.10">
    <property type="entry name" value="Tetracycline Repressor, domain 2"/>
    <property type="match status" value="1"/>
</dbReference>
<comment type="caution">
    <text evidence="6">The sequence shown here is derived from an EMBL/GenBank/DDBJ whole genome shotgun (WGS) entry which is preliminary data.</text>
</comment>
<reference evidence="7" key="1">
    <citation type="journal article" date="2019" name="Int. J. Syst. Evol. Microbiol.">
        <title>The Global Catalogue of Microorganisms (GCM) 10K type strain sequencing project: providing services to taxonomists for standard genome sequencing and annotation.</title>
        <authorList>
            <consortium name="The Broad Institute Genomics Platform"/>
            <consortium name="The Broad Institute Genome Sequencing Center for Infectious Disease"/>
            <person name="Wu L."/>
            <person name="Ma J."/>
        </authorList>
    </citation>
    <scope>NUCLEOTIDE SEQUENCE [LARGE SCALE GENOMIC DNA]</scope>
    <source>
        <strain evidence="7">CCUG 62952</strain>
    </source>
</reference>
<dbReference type="SUPFAM" id="SSF48498">
    <property type="entry name" value="Tetracyclin repressor-like, C-terminal domain"/>
    <property type="match status" value="1"/>
</dbReference>
<organism evidence="6 7">
    <name type="scientific">Sungkyunkwania multivorans</name>
    <dbReference type="NCBI Taxonomy" id="1173618"/>
    <lineage>
        <taxon>Bacteria</taxon>
        <taxon>Pseudomonadati</taxon>
        <taxon>Bacteroidota</taxon>
        <taxon>Flavobacteriia</taxon>
        <taxon>Flavobacteriales</taxon>
        <taxon>Flavobacteriaceae</taxon>
        <taxon>Sungkyunkwania</taxon>
    </lineage>
</organism>
<dbReference type="PANTHER" id="PTHR47506:SF3">
    <property type="entry name" value="HTH-TYPE TRANSCRIPTIONAL REGULATOR LMRA"/>
    <property type="match status" value="1"/>
</dbReference>
<evidence type="ECO:0000256" key="1">
    <source>
        <dbReference type="ARBA" id="ARBA00023015"/>
    </source>
</evidence>
<keyword evidence="1" id="KW-0805">Transcription regulation</keyword>
<sequence length="199" mass="22454">MSLTKAQKTTNYIIETVAPIFNQNGYAATSLSDITSATGLTKGAIYGNFENKEDLAMAALKYNIKKVLNRIEAHMEQGNSPTEKLLLLTDFYRNYYHFSQELGGCPIINVGVDANNQNDAFMKKVQDVIELIEHYLAKLIDEGKEIGEIRKTIMSQTYAKRFYSLLQGATFMAQTMKDNSYIHDAANVISDTINQRFRV</sequence>
<gene>
    <name evidence="6" type="ORF">ACFQ1M_06520</name>
</gene>
<keyword evidence="2 4" id="KW-0238">DNA-binding</keyword>
<dbReference type="PANTHER" id="PTHR47506">
    <property type="entry name" value="TRANSCRIPTIONAL REGULATORY PROTEIN"/>
    <property type="match status" value="1"/>
</dbReference>
<feature type="DNA-binding region" description="H-T-H motif" evidence="4">
    <location>
        <begin position="30"/>
        <end position="49"/>
    </location>
</feature>
<name>A0ABW3CVR9_9FLAO</name>